<dbReference type="InterPro" id="IPR029032">
    <property type="entry name" value="AhpD-like"/>
</dbReference>
<dbReference type="SUPFAM" id="SSF69118">
    <property type="entry name" value="AhpD-like"/>
    <property type="match status" value="1"/>
</dbReference>
<evidence type="ECO:0000313" key="2">
    <source>
        <dbReference type="EMBL" id="WPU94774.1"/>
    </source>
</evidence>
<keyword evidence="3" id="KW-1185">Reference proteome</keyword>
<dbReference type="Proteomes" id="UP001324380">
    <property type="component" value="Chromosome"/>
</dbReference>
<dbReference type="Gene3D" id="1.20.1290.10">
    <property type="entry name" value="AhpD-like"/>
    <property type="match status" value="1"/>
</dbReference>
<dbReference type="Pfam" id="PF02627">
    <property type="entry name" value="CMD"/>
    <property type="match status" value="1"/>
</dbReference>
<reference evidence="2 3" key="1">
    <citation type="submission" date="2023-11" db="EMBL/GenBank/DDBJ databases">
        <title>Analysis of the Genomes of Mucilaginibacter gossypii cycad 4 and M. sabulilitoris SNA2: microbes with the potential for plant growth promotion.</title>
        <authorList>
            <person name="Hirsch A.M."/>
            <person name="Humm E."/>
            <person name="Rubbi M."/>
            <person name="Del Vecchio G."/>
            <person name="Ha S.M."/>
            <person name="Pellegrini M."/>
            <person name="Gunsalus R.P."/>
        </authorList>
    </citation>
    <scope>NUCLEOTIDE SEQUENCE [LARGE SCALE GENOMIC DNA]</scope>
    <source>
        <strain evidence="2 3">SNA2</strain>
    </source>
</reference>
<dbReference type="EMBL" id="CP139558">
    <property type="protein sequence ID" value="WPU94774.1"/>
    <property type="molecule type" value="Genomic_DNA"/>
</dbReference>
<proteinExistence type="predicted"/>
<dbReference type="PANTHER" id="PTHR35446">
    <property type="entry name" value="SI:CH211-175M2.5"/>
    <property type="match status" value="1"/>
</dbReference>
<dbReference type="InterPro" id="IPR003779">
    <property type="entry name" value="CMD-like"/>
</dbReference>
<organism evidence="2 3">
    <name type="scientific">Mucilaginibacter sabulilitoris</name>
    <dbReference type="NCBI Taxonomy" id="1173583"/>
    <lineage>
        <taxon>Bacteria</taxon>
        <taxon>Pseudomonadati</taxon>
        <taxon>Bacteroidota</taxon>
        <taxon>Sphingobacteriia</taxon>
        <taxon>Sphingobacteriales</taxon>
        <taxon>Sphingobacteriaceae</taxon>
        <taxon>Mucilaginibacter</taxon>
    </lineage>
</organism>
<dbReference type="RefSeq" id="WP_321563889.1">
    <property type="nucleotide sequence ID" value="NZ_CP139558.1"/>
</dbReference>
<feature type="domain" description="Carboxymuconolactone decarboxylase-like" evidence="1">
    <location>
        <begin position="56"/>
        <end position="101"/>
    </location>
</feature>
<accession>A0ABZ0TSN6</accession>
<evidence type="ECO:0000313" key="3">
    <source>
        <dbReference type="Proteomes" id="UP001324380"/>
    </source>
</evidence>
<name>A0ABZ0TSN6_9SPHI</name>
<evidence type="ECO:0000259" key="1">
    <source>
        <dbReference type="Pfam" id="PF02627"/>
    </source>
</evidence>
<sequence length="179" mass="20045">MRQFPLIKYAEVSAVNRKYFDHFNNKLGSIPNLYGMLAHSEQALDAYYSLHHHALSLNTIERVIVGIVVASLNNSPYCLDSHIMVGKLNGLSNEEINQIVEGTIIFNERYHFLANLVTEIVVGKGRPREQTVQRFLEAGYTVENMVDMIVCVADTTFTNFLTCSMGVPLDIPGGNENHA</sequence>
<gene>
    <name evidence="2" type="ORF">SNE25_04470</name>
</gene>
<dbReference type="PANTHER" id="PTHR35446:SF3">
    <property type="entry name" value="CMD DOMAIN-CONTAINING PROTEIN"/>
    <property type="match status" value="1"/>
</dbReference>
<protein>
    <submittedName>
        <fullName evidence="2">Carboxymuconolactone decarboxylase family protein</fullName>
    </submittedName>
</protein>